<proteinExistence type="inferred from homology"/>
<evidence type="ECO:0000256" key="1">
    <source>
        <dbReference type="ARBA" id="ARBA00007707"/>
    </source>
</evidence>
<dbReference type="Pfam" id="PF25087">
    <property type="entry name" value="GMPPB_C"/>
    <property type="match status" value="1"/>
</dbReference>
<dbReference type="PANTHER" id="PTHR43584">
    <property type="entry name" value="NUCLEOTIDYL TRANSFERASE"/>
    <property type="match status" value="1"/>
</dbReference>
<keyword evidence="7" id="KW-1185">Reference proteome</keyword>
<dbReference type="Pfam" id="PF14602">
    <property type="entry name" value="Hexapep_2"/>
    <property type="match status" value="1"/>
</dbReference>
<evidence type="ECO:0000259" key="5">
    <source>
        <dbReference type="Pfam" id="PF25087"/>
    </source>
</evidence>
<keyword evidence="4" id="KW-0012">Acyltransferase</keyword>
<evidence type="ECO:0000256" key="2">
    <source>
        <dbReference type="ARBA" id="ARBA00007947"/>
    </source>
</evidence>
<dbReference type="GO" id="GO:0016779">
    <property type="term" value="F:nucleotidyltransferase activity"/>
    <property type="evidence" value="ECO:0007669"/>
    <property type="project" value="UniProtKB-ARBA"/>
</dbReference>
<dbReference type="InterPro" id="IPR050065">
    <property type="entry name" value="GlmU-like"/>
</dbReference>
<dbReference type="AlphaFoldDB" id="A0A1J7BUC7"/>
<organism evidence="6 7">
    <name type="scientific">Flavobacterium johnsoniae</name>
    <name type="common">Cytophaga johnsonae</name>
    <dbReference type="NCBI Taxonomy" id="986"/>
    <lineage>
        <taxon>Bacteria</taxon>
        <taxon>Pseudomonadati</taxon>
        <taxon>Bacteroidota</taxon>
        <taxon>Flavobacteriia</taxon>
        <taxon>Flavobacteriales</taxon>
        <taxon>Flavobacteriaceae</taxon>
        <taxon>Flavobacterium</taxon>
    </lineage>
</organism>
<dbReference type="PANTHER" id="PTHR43584:SF8">
    <property type="entry name" value="N-ACETYLMURAMATE ALPHA-1-PHOSPHATE URIDYLYLTRANSFERASE"/>
    <property type="match status" value="1"/>
</dbReference>
<dbReference type="InterPro" id="IPR011004">
    <property type="entry name" value="Trimer_LpxA-like_sf"/>
</dbReference>
<reference evidence="6 7" key="1">
    <citation type="submission" date="2016-10" db="EMBL/GenBank/DDBJ databases">
        <title>Draft Genome Sequence of Rhizobacteria Flavobacterium johnsoniae CI04.</title>
        <authorList>
            <person name="Bravo J.I."/>
            <person name="Lozano G.L."/>
            <person name="Handelsman J."/>
        </authorList>
    </citation>
    <scope>NUCLEOTIDE SEQUENCE [LARGE SCALE GENOMIC DNA]</scope>
    <source>
        <strain evidence="6 7">CI04</strain>
    </source>
</reference>
<name>A0A1J7BUC7_FLAJO</name>
<dbReference type="RefSeq" id="WP_071636673.1">
    <property type="nucleotide sequence ID" value="NZ_MLFK01000006.1"/>
</dbReference>
<comment type="similarity">
    <text evidence="2">In the N-terminal section; belongs to the N-acetylglucosamine-1-phosphate uridyltransferase family.</text>
</comment>
<sequence>MIKTIEFIENFSSYFPDYAENSEPWNIVNELESILLDKIKNLSDDYKIEGQVAIHKTAVIEHGVTLKGTIIISENCYVGAHAYLRGPIFLGKAVKIGPGSEIKQSFISDNSAVAHFNYIGNSLIGQNINFEAGSICANHYNERKNKNISVQYKENIINTHSDKFGSLLGDNSRVGANAVLSPGTILEKNTIVKRLQLIEQLIIEE</sequence>
<evidence type="ECO:0000313" key="6">
    <source>
        <dbReference type="EMBL" id="OIV42197.1"/>
    </source>
</evidence>
<feature type="domain" description="Mannose-1-phosphate guanyltransferase C-terminal" evidence="5">
    <location>
        <begin position="48"/>
        <end position="156"/>
    </location>
</feature>
<dbReference type="OrthoDB" id="9803036at2"/>
<keyword evidence="3 6" id="KW-0808">Transferase</keyword>
<comment type="similarity">
    <text evidence="1">In the C-terminal section; belongs to the transferase hexapeptide repeat family.</text>
</comment>
<dbReference type="Gene3D" id="2.160.10.10">
    <property type="entry name" value="Hexapeptide repeat proteins"/>
    <property type="match status" value="1"/>
</dbReference>
<evidence type="ECO:0000256" key="3">
    <source>
        <dbReference type="ARBA" id="ARBA00022679"/>
    </source>
</evidence>
<dbReference type="SUPFAM" id="SSF51161">
    <property type="entry name" value="Trimeric LpxA-like enzymes"/>
    <property type="match status" value="1"/>
</dbReference>
<accession>A0A1J7BUC7</accession>
<dbReference type="EMBL" id="MLFK01000006">
    <property type="protein sequence ID" value="OIV42197.1"/>
    <property type="molecule type" value="Genomic_DNA"/>
</dbReference>
<dbReference type="InterPro" id="IPR056729">
    <property type="entry name" value="GMPPB_C"/>
</dbReference>
<dbReference type="GO" id="GO:0016746">
    <property type="term" value="F:acyltransferase activity"/>
    <property type="evidence" value="ECO:0007669"/>
    <property type="project" value="UniProtKB-KW"/>
</dbReference>
<dbReference type="InterPro" id="IPR001451">
    <property type="entry name" value="Hexapep"/>
</dbReference>
<comment type="caution">
    <text evidence="6">The sequence shown here is derived from an EMBL/GenBank/DDBJ whole genome shotgun (WGS) entry which is preliminary data.</text>
</comment>
<evidence type="ECO:0000313" key="7">
    <source>
        <dbReference type="Proteomes" id="UP000182826"/>
    </source>
</evidence>
<evidence type="ECO:0000256" key="4">
    <source>
        <dbReference type="ARBA" id="ARBA00023315"/>
    </source>
</evidence>
<protein>
    <submittedName>
        <fullName evidence="6">LpxA family transferase</fullName>
    </submittedName>
</protein>
<dbReference type="Proteomes" id="UP000182826">
    <property type="component" value="Unassembled WGS sequence"/>
</dbReference>
<gene>
    <name evidence="6" type="ORF">BKM63_11240</name>
</gene>